<gene>
    <name evidence="2" type="ORF">MNEG_10106</name>
</gene>
<dbReference type="KEGG" id="mng:MNEG_10106"/>
<keyword evidence="3" id="KW-1185">Reference proteome</keyword>
<dbReference type="GeneID" id="25727235"/>
<evidence type="ECO:0000256" key="1">
    <source>
        <dbReference type="SAM" id="SignalP"/>
    </source>
</evidence>
<dbReference type="GO" id="GO:0004328">
    <property type="term" value="F:formamidase activity"/>
    <property type="evidence" value="ECO:0007669"/>
    <property type="project" value="UniProtKB-EC"/>
</dbReference>
<dbReference type="EMBL" id="KK102400">
    <property type="protein sequence ID" value="KIY97855.1"/>
    <property type="molecule type" value="Genomic_DNA"/>
</dbReference>
<dbReference type="EC" id="3.5.1.49" evidence="2"/>
<dbReference type="PANTHER" id="PTHR31891:SF1">
    <property type="entry name" value="FORMAMIDASE C869.04-RELATED"/>
    <property type="match status" value="1"/>
</dbReference>
<feature type="signal peptide" evidence="1">
    <location>
        <begin position="1"/>
        <end position="35"/>
    </location>
</feature>
<dbReference type="RefSeq" id="XP_013896875.1">
    <property type="nucleotide sequence ID" value="XM_014041421.1"/>
</dbReference>
<feature type="chain" id="PRO_5002247240" evidence="1">
    <location>
        <begin position="36"/>
        <end position="427"/>
    </location>
</feature>
<dbReference type="Pfam" id="PF03069">
    <property type="entry name" value="FmdA_AmdA"/>
    <property type="match status" value="1"/>
</dbReference>
<name>A0A0D2MTT8_9CHLO</name>
<dbReference type="PANTHER" id="PTHR31891">
    <property type="entry name" value="FORMAMIDASE C869.04-RELATED"/>
    <property type="match status" value="1"/>
</dbReference>
<organism evidence="2 3">
    <name type="scientific">Monoraphidium neglectum</name>
    <dbReference type="NCBI Taxonomy" id="145388"/>
    <lineage>
        <taxon>Eukaryota</taxon>
        <taxon>Viridiplantae</taxon>
        <taxon>Chlorophyta</taxon>
        <taxon>core chlorophytes</taxon>
        <taxon>Chlorophyceae</taxon>
        <taxon>CS clade</taxon>
        <taxon>Sphaeropleales</taxon>
        <taxon>Selenastraceae</taxon>
        <taxon>Monoraphidium</taxon>
    </lineage>
</organism>
<dbReference type="STRING" id="145388.A0A0D2MTT8"/>
<dbReference type="InterPro" id="IPR004304">
    <property type="entry name" value="FmdA_AmdA"/>
</dbReference>
<keyword evidence="1" id="KW-0732">Signal</keyword>
<evidence type="ECO:0000313" key="2">
    <source>
        <dbReference type="EMBL" id="KIY97855.1"/>
    </source>
</evidence>
<dbReference type="OrthoDB" id="506331at2759"/>
<keyword evidence="2" id="KW-0378">Hydrolase</keyword>
<protein>
    <submittedName>
        <fullName evidence="2">AraC family transcriptional regulator</fullName>
        <ecNumber evidence="2">3.5.1.49</ecNumber>
    </submittedName>
</protein>
<sequence length="427" mass="45498">MAAAAPQAPQAQGRRAAIASCMFMLVLATASLSAAQTIPKPAPKASPAAATPGLTYTIDNTPNNFPITFTDFAAVPKPAACKSGPRTKRLPATKDTVHWGYWYGGAKPAAVVASGDTITVEMLTHQAGDAADLMIQGDKPVEAIYQWTKDNMTIPFRGYSGRGDGKHILTGPIHICGAEPGDTVKIEILDLYPRPNPLTNKTYGSQAAARWGWQFKTGFASGLPREVVNIYELVKSPRAGDSTIMYAAPRFSFAATQDDPANVSDIVITTPCQPDEYSVPRTYPGFGYTLKNPDRLYPAIGKVPCVNGTQTWPRIVLGGMVRPNSAPRSTSVNGKFRVPINLHIGNIGLAQPISIPFTSTTPTNTGNNLDNRRLGKGATLYLPVKVYGGLLQMGDCHAAQGDSEYDGTAIETSITGDFKITLLKAAT</sequence>
<reference evidence="2 3" key="1">
    <citation type="journal article" date="2013" name="BMC Genomics">
        <title>Reconstruction of the lipid metabolism for the microalga Monoraphidium neglectum from its genome sequence reveals characteristics suitable for biofuel production.</title>
        <authorList>
            <person name="Bogen C."/>
            <person name="Al-Dilaimi A."/>
            <person name="Albersmeier A."/>
            <person name="Wichmann J."/>
            <person name="Grundmann M."/>
            <person name="Rupp O."/>
            <person name="Lauersen K.J."/>
            <person name="Blifernez-Klassen O."/>
            <person name="Kalinowski J."/>
            <person name="Goesmann A."/>
            <person name="Mussgnug J.H."/>
            <person name="Kruse O."/>
        </authorList>
    </citation>
    <scope>NUCLEOTIDE SEQUENCE [LARGE SCALE GENOMIC DNA]</scope>
    <source>
        <strain evidence="2 3">SAG 48.87</strain>
    </source>
</reference>
<proteinExistence type="predicted"/>
<dbReference type="SUPFAM" id="SSF141130">
    <property type="entry name" value="Acetamidase/Formamidase-like"/>
    <property type="match status" value="1"/>
</dbReference>
<dbReference type="AlphaFoldDB" id="A0A0D2MTT8"/>
<dbReference type="Proteomes" id="UP000054498">
    <property type="component" value="Unassembled WGS sequence"/>
</dbReference>
<dbReference type="Gene3D" id="2.60.120.580">
    <property type="entry name" value="Acetamidase/Formamidase-like domains"/>
    <property type="match status" value="2"/>
</dbReference>
<accession>A0A0D2MTT8</accession>
<evidence type="ECO:0000313" key="3">
    <source>
        <dbReference type="Proteomes" id="UP000054498"/>
    </source>
</evidence>